<evidence type="ECO:0000313" key="2">
    <source>
        <dbReference type="Proteomes" id="UP000292120"/>
    </source>
</evidence>
<dbReference type="EMBL" id="SIXI01000003">
    <property type="protein sequence ID" value="TBO31268.1"/>
    <property type="molecule type" value="Genomic_DNA"/>
</dbReference>
<dbReference type="PANTHER" id="PTHR43737">
    <property type="entry name" value="BLL7424 PROTEIN"/>
    <property type="match status" value="1"/>
</dbReference>
<accession>A0A4V2JFP5</accession>
<protein>
    <submittedName>
        <fullName evidence="1">DUF1501 domain-containing protein</fullName>
    </submittedName>
</protein>
<name>A0A4V2JFP5_9BURK</name>
<dbReference type="InterPro" id="IPR006311">
    <property type="entry name" value="TAT_signal"/>
</dbReference>
<dbReference type="OrthoDB" id="9779968at2"/>
<gene>
    <name evidence="1" type="ORF">EYS42_08460</name>
</gene>
<organism evidence="1 2">
    <name type="scientific">Aquabacterium lacunae</name>
    <dbReference type="NCBI Taxonomy" id="2528630"/>
    <lineage>
        <taxon>Bacteria</taxon>
        <taxon>Pseudomonadati</taxon>
        <taxon>Pseudomonadota</taxon>
        <taxon>Betaproteobacteria</taxon>
        <taxon>Burkholderiales</taxon>
        <taxon>Aquabacterium</taxon>
    </lineage>
</organism>
<dbReference type="PROSITE" id="PS51318">
    <property type="entry name" value="TAT"/>
    <property type="match status" value="1"/>
</dbReference>
<dbReference type="AlphaFoldDB" id="A0A4V2JFP5"/>
<sequence length="534" mass="57588">MKEHLMVHHDRRDFLRQLARLSAFLPLSVPLGRVPLASAQSATGYRALVCIQLGGGNDAFNTVLATDQTSWGHYLQHRRPKDGSPALALMEPGTPAVANADPTRPERLGGVRPVGSGQRSVHANRQFALHPCLETSQRLYTEGRLAVLANVGPLTRPFTKEDWTKPSVSRPAKLFSHNDQTSTWLTFQPEGAATGWGGRLGDALMGLNGLTGDFNAGLLQRSMTCMAPMGSASWLAGLAVQPLQMSAVSAPVLGQNNSLYGQFGLHDAVSSMMSQQPAAARNSLLRADHQAIVKRALEASELLAATLPDFGISPWGTEGVSSPQEDPLLAYTSPTTGQRKLNPLALQLQMVARLMACNQDANLGMKRQLFMVSLGGFDHHDNQMSQHAENMAMLDHALGYFDQVLADMPNGSLRDQVTAFTASEFGRTFTSNGDGTDHGWGGHHFIMGGAVRGGEVYGQFPAYSSLVNGKFSSPDQIDNGVLIPSTSVDQMAYTLARWMGVSESALWQTDGAGPILPNLQQFPQADRDLGFMRT</sequence>
<dbReference type="InterPro" id="IPR010869">
    <property type="entry name" value="DUF1501"/>
</dbReference>
<keyword evidence="2" id="KW-1185">Reference proteome</keyword>
<dbReference type="PANTHER" id="PTHR43737:SF1">
    <property type="entry name" value="DUF1501 DOMAIN-CONTAINING PROTEIN"/>
    <property type="match status" value="1"/>
</dbReference>
<reference evidence="1 2" key="1">
    <citation type="submission" date="2019-02" db="EMBL/GenBank/DDBJ databases">
        <title>Aquabacterium sp. strain KMB7.</title>
        <authorList>
            <person name="Chen W.-M."/>
        </authorList>
    </citation>
    <scope>NUCLEOTIDE SEQUENCE [LARGE SCALE GENOMIC DNA]</scope>
    <source>
        <strain evidence="1 2">KMB7</strain>
    </source>
</reference>
<evidence type="ECO:0000313" key="1">
    <source>
        <dbReference type="EMBL" id="TBO31268.1"/>
    </source>
</evidence>
<dbReference type="Pfam" id="PF07394">
    <property type="entry name" value="DUF1501"/>
    <property type="match status" value="1"/>
</dbReference>
<comment type="caution">
    <text evidence="1">The sequence shown here is derived from an EMBL/GenBank/DDBJ whole genome shotgun (WGS) entry which is preliminary data.</text>
</comment>
<proteinExistence type="predicted"/>
<dbReference type="Proteomes" id="UP000292120">
    <property type="component" value="Unassembled WGS sequence"/>
</dbReference>